<dbReference type="Proteomes" id="UP000178187">
    <property type="component" value="Unassembled WGS sequence"/>
</dbReference>
<dbReference type="GO" id="GO:0022625">
    <property type="term" value="C:cytosolic large ribosomal subunit"/>
    <property type="evidence" value="ECO:0007669"/>
    <property type="project" value="TreeGrafter"/>
</dbReference>
<dbReference type="PANTHER" id="PTHR11229">
    <property type="entry name" value="50S RIBOSOMAL PROTEIN L3"/>
    <property type="match status" value="1"/>
</dbReference>
<reference evidence="11 12" key="1">
    <citation type="journal article" date="2016" name="Nat. Commun.">
        <title>Thousands of microbial genomes shed light on interconnected biogeochemical processes in an aquifer system.</title>
        <authorList>
            <person name="Anantharaman K."/>
            <person name="Brown C.T."/>
            <person name="Hug L.A."/>
            <person name="Sharon I."/>
            <person name="Castelle C.J."/>
            <person name="Probst A.J."/>
            <person name="Thomas B.C."/>
            <person name="Singh A."/>
            <person name="Wilkins M.J."/>
            <person name="Karaoz U."/>
            <person name="Brodie E.L."/>
            <person name="Williams K.H."/>
            <person name="Hubbard S.S."/>
            <person name="Banfield J.F."/>
        </authorList>
    </citation>
    <scope>NUCLEOTIDE SEQUENCE [LARGE SCALE GENOMIC DNA]</scope>
</reference>
<dbReference type="NCBIfam" id="TIGR03625">
    <property type="entry name" value="L3_bact"/>
    <property type="match status" value="1"/>
</dbReference>
<evidence type="ECO:0000256" key="10">
    <source>
        <dbReference type="SAM" id="MobiDB-lite"/>
    </source>
</evidence>
<proteinExistence type="inferred from homology"/>
<feature type="region of interest" description="Disordered" evidence="10">
    <location>
        <begin position="232"/>
        <end position="254"/>
    </location>
</feature>
<keyword evidence="3 7" id="KW-0694">RNA-binding</keyword>
<evidence type="ECO:0000256" key="1">
    <source>
        <dbReference type="ARBA" id="ARBA00006540"/>
    </source>
</evidence>
<dbReference type="Gene3D" id="2.40.30.10">
    <property type="entry name" value="Translation factors"/>
    <property type="match status" value="1"/>
</dbReference>
<keyword evidence="4 7" id="KW-0689">Ribosomal protein</keyword>
<name>A0A1G1L029_9BACT</name>
<organism evidence="11 12">
    <name type="scientific">Candidatus Danuiimicrobium aquiferis</name>
    <dbReference type="NCBI Taxonomy" id="1801832"/>
    <lineage>
        <taxon>Bacteria</taxon>
        <taxon>Pseudomonadati</taxon>
        <taxon>Candidatus Omnitrophota</taxon>
        <taxon>Candidatus Danuiimicrobium</taxon>
    </lineage>
</organism>
<dbReference type="InterPro" id="IPR019926">
    <property type="entry name" value="Ribosomal_uL3_CS"/>
</dbReference>
<evidence type="ECO:0000256" key="2">
    <source>
        <dbReference type="ARBA" id="ARBA00022730"/>
    </source>
</evidence>
<evidence type="ECO:0000256" key="5">
    <source>
        <dbReference type="ARBA" id="ARBA00023274"/>
    </source>
</evidence>
<gene>
    <name evidence="7" type="primary">rplC</name>
    <name evidence="11" type="ORF">A3G33_09120</name>
</gene>
<comment type="caution">
    <text evidence="11">The sequence shown here is derived from an EMBL/GenBank/DDBJ whole genome shotgun (WGS) entry which is preliminary data.</text>
</comment>
<dbReference type="Gene3D" id="3.30.160.810">
    <property type="match status" value="1"/>
</dbReference>
<dbReference type="PANTHER" id="PTHR11229:SF16">
    <property type="entry name" value="LARGE RIBOSOMAL SUBUNIT PROTEIN UL3C"/>
    <property type="match status" value="1"/>
</dbReference>
<dbReference type="InterPro" id="IPR000597">
    <property type="entry name" value="Ribosomal_uL3"/>
</dbReference>
<dbReference type="EMBL" id="MHFR01000033">
    <property type="protein sequence ID" value="OGW98495.1"/>
    <property type="molecule type" value="Genomic_DNA"/>
</dbReference>
<evidence type="ECO:0000313" key="11">
    <source>
        <dbReference type="EMBL" id="OGW98495.1"/>
    </source>
</evidence>
<dbReference type="InterPro" id="IPR009000">
    <property type="entry name" value="Transl_B-barrel_sf"/>
</dbReference>
<accession>A0A1G1L029</accession>
<dbReference type="GO" id="GO:0006412">
    <property type="term" value="P:translation"/>
    <property type="evidence" value="ECO:0007669"/>
    <property type="project" value="UniProtKB-UniRule"/>
</dbReference>
<dbReference type="FunFam" id="3.30.160.810:FF:000001">
    <property type="entry name" value="50S ribosomal protein L3"/>
    <property type="match status" value="1"/>
</dbReference>
<comment type="similarity">
    <text evidence="1 7 8">Belongs to the universal ribosomal protein uL3 family.</text>
</comment>
<evidence type="ECO:0000256" key="8">
    <source>
        <dbReference type="RuleBase" id="RU003905"/>
    </source>
</evidence>
<dbReference type="GO" id="GO:0019843">
    <property type="term" value="F:rRNA binding"/>
    <property type="evidence" value="ECO:0007669"/>
    <property type="project" value="UniProtKB-UniRule"/>
</dbReference>
<evidence type="ECO:0000313" key="12">
    <source>
        <dbReference type="Proteomes" id="UP000178187"/>
    </source>
</evidence>
<comment type="subunit">
    <text evidence="7 9">Part of the 50S ribosomal subunit. Forms a cluster with proteins L14 and L19.</text>
</comment>
<dbReference type="AlphaFoldDB" id="A0A1G1L029"/>
<dbReference type="Pfam" id="PF00297">
    <property type="entry name" value="Ribosomal_L3"/>
    <property type="match status" value="1"/>
</dbReference>
<dbReference type="InterPro" id="IPR019927">
    <property type="entry name" value="Ribosomal_uL3_bac/org-type"/>
</dbReference>
<keyword evidence="2 7" id="KW-0699">rRNA-binding</keyword>
<dbReference type="SUPFAM" id="SSF50447">
    <property type="entry name" value="Translation proteins"/>
    <property type="match status" value="1"/>
</dbReference>
<evidence type="ECO:0000256" key="3">
    <source>
        <dbReference type="ARBA" id="ARBA00022884"/>
    </source>
</evidence>
<evidence type="ECO:0000256" key="6">
    <source>
        <dbReference type="ARBA" id="ARBA00035243"/>
    </source>
</evidence>
<evidence type="ECO:0000256" key="7">
    <source>
        <dbReference type="HAMAP-Rule" id="MF_01325"/>
    </source>
</evidence>
<sequence>MIGLLGKKIGMTSIFDQQGRQVPVTVLEVGPCTVLSLKQKEKDGYQAVQLGFDAQTEKRINKPEAGFFKKLNVKPVKFIKEIRTKSLEGLEVGKQMHVNNFAVNDLVDVIGTSIGRGFQGVVRRHGFKGGGRSHGSMFGRVAGSIGQASNPKRVFKGLRMPGHMGDEQVTIQNLKVVKIDAENNLMVIRGAVPGYKNQYVIVREAVKKQRPRKWRTPEEGVEELKVEEKVKAVTKKKEGAKTAAKKPEPAAKKK</sequence>
<evidence type="ECO:0000256" key="9">
    <source>
        <dbReference type="RuleBase" id="RU003906"/>
    </source>
</evidence>
<evidence type="ECO:0000256" key="4">
    <source>
        <dbReference type="ARBA" id="ARBA00022980"/>
    </source>
</evidence>
<keyword evidence="5 7" id="KW-0687">Ribonucleoprotein</keyword>
<comment type="function">
    <text evidence="7 9">One of the primary rRNA binding proteins, it binds directly near the 3'-end of the 23S rRNA, where it nucleates assembly of the 50S subunit.</text>
</comment>
<dbReference type="FunFam" id="2.40.30.10:FF:000004">
    <property type="entry name" value="50S ribosomal protein L3"/>
    <property type="match status" value="1"/>
</dbReference>
<dbReference type="PROSITE" id="PS00474">
    <property type="entry name" value="RIBOSOMAL_L3"/>
    <property type="match status" value="1"/>
</dbReference>
<protein>
    <recommendedName>
        <fullName evidence="6 7">Large ribosomal subunit protein uL3</fullName>
    </recommendedName>
</protein>
<dbReference type="HAMAP" id="MF_01325_B">
    <property type="entry name" value="Ribosomal_uL3_B"/>
    <property type="match status" value="1"/>
</dbReference>
<dbReference type="GO" id="GO:0003735">
    <property type="term" value="F:structural constituent of ribosome"/>
    <property type="evidence" value="ECO:0007669"/>
    <property type="project" value="UniProtKB-UniRule"/>
</dbReference>